<organism evidence="2">
    <name type="scientific">Tanacetum cinerariifolium</name>
    <name type="common">Dalmatian daisy</name>
    <name type="synonym">Chrysanthemum cinerariifolium</name>
    <dbReference type="NCBI Taxonomy" id="118510"/>
    <lineage>
        <taxon>Eukaryota</taxon>
        <taxon>Viridiplantae</taxon>
        <taxon>Streptophyta</taxon>
        <taxon>Embryophyta</taxon>
        <taxon>Tracheophyta</taxon>
        <taxon>Spermatophyta</taxon>
        <taxon>Magnoliopsida</taxon>
        <taxon>eudicotyledons</taxon>
        <taxon>Gunneridae</taxon>
        <taxon>Pentapetalae</taxon>
        <taxon>asterids</taxon>
        <taxon>campanulids</taxon>
        <taxon>Asterales</taxon>
        <taxon>Asteraceae</taxon>
        <taxon>Asteroideae</taxon>
        <taxon>Anthemideae</taxon>
        <taxon>Anthemidinae</taxon>
        <taxon>Tanacetum</taxon>
    </lineage>
</organism>
<evidence type="ECO:0000256" key="1">
    <source>
        <dbReference type="ARBA" id="ARBA00004123"/>
    </source>
</evidence>
<name>A0A699K579_TANCI</name>
<gene>
    <name evidence="2" type="ORF">Tci_644063</name>
</gene>
<evidence type="ECO:0000313" key="2">
    <source>
        <dbReference type="EMBL" id="GFA72091.1"/>
    </source>
</evidence>
<comment type="caution">
    <text evidence="2">The sequence shown here is derived from an EMBL/GenBank/DDBJ whole genome shotgun (WGS) entry which is preliminary data.</text>
</comment>
<dbReference type="PANTHER" id="PTHR31989">
    <property type="entry name" value="NAC DOMAIN-CONTAINING PROTEIN 82-RELATED"/>
    <property type="match status" value="1"/>
</dbReference>
<dbReference type="AlphaFoldDB" id="A0A699K579"/>
<dbReference type="GO" id="GO:0003677">
    <property type="term" value="F:DNA binding"/>
    <property type="evidence" value="ECO:0007669"/>
    <property type="project" value="InterPro"/>
</dbReference>
<dbReference type="GO" id="GO:0005634">
    <property type="term" value="C:nucleus"/>
    <property type="evidence" value="ECO:0007669"/>
    <property type="project" value="UniProtKB-SubCell"/>
</dbReference>
<sequence length="188" mass="22472">MANNNQGRRAHSDRFSPTDLELIAYCLRPKIERGAQNTNNYRFCYEVYIYDDSPDDLTEKYEPYENKWSKDTMVCDDVTQRVLGRKRCLAYFDENKLKTPWLMHEYTMNDPKIVTIGSRGHYKDNNKVYLLWLIGCCVRFTRKRRINNNVEYQVQNIGINQEEAMEEDEILQQHVQNLKKRIAMITIE</sequence>
<accession>A0A699K579</accession>
<dbReference type="GO" id="GO:0006355">
    <property type="term" value="P:regulation of DNA-templated transcription"/>
    <property type="evidence" value="ECO:0007669"/>
    <property type="project" value="InterPro"/>
</dbReference>
<protein>
    <submittedName>
        <fullName evidence="2">Uncharacterized protein</fullName>
    </submittedName>
</protein>
<comment type="subcellular location">
    <subcellularLocation>
        <location evidence="1">Nucleus</location>
    </subcellularLocation>
</comment>
<proteinExistence type="predicted"/>
<reference evidence="2" key="1">
    <citation type="journal article" date="2019" name="Sci. Rep.">
        <title>Draft genome of Tanacetum cinerariifolium, the natural source of mosquito coil.</title>
        <authorList>
            <person name="Yamashiro T."/>
            <person name="Shiraishi A."/>
            <person name="Satake H."/>
            <person name="Nakayama K."/>
        </authorList>
    </citation>
    <scope>NUCLEOTIDE SEQUENCE</scope>
</reference>
<dbReference type="SUPFAM" id="SSF101941">
    <property type="entry name" value="NAC domain"/>
    <property type="match status" value="1"/>
</dbReference>
<dbReference type="InterPro" id="IPR036093">
    <property type="entry name" value="NAC_dom_sf"/>
</dbReference>
<dbReference type="EMBL" id="BKCJ010475308">
    <property type="protein sequence ID" value="GFA72091.1"/>
    <property type="molecule type" value="Genomic_DNA"/>
</dbReference>